<dbReference type="InterPro" id="IPR027417">
    <property type="entry name" value="P-loop_NTPase"/>
</dbReference>
<dbReference type="OrthoDB" id="192148at2759"/>
<evidence type="ECO:0000313" key="3">
    <source>
        <dbReference type="Proteomes" id="UP000053237"/>
    </source>
</evidence>
<name>A0A024FZY9_9STRA</name>
<protein>
    <recommendedName>
        <fullName evidence="1">FHA domain-containing protein</fullName>
    </recommendedName>
</protein>
<dbReference type="InterPro" id="IPR024983">
    <property type="entry name" value="CHAT_dom"/>
</dbReference>
<dbReference type="SMART" id="SM00240">
    <property type="entry name" value="FHA"/>
    <property type="match status" value="1"/>
</dbReference>
<evidence type="ECO:0000259" key="1">
    <source>
        <dbReference type="PROSITE" id="PS50006"/>
    </source>
</evidence>
<dbReference type="Proteomes" id="UP000053237">
    <property type="component" value="Unassembled WGS sequence"/>
</dbReference>
<sequence length="900" mass="99293">MDPSVALYGAHDAIVPLRPDSQPRKSSFTSFSDSAACSIRHALPLPVNTTRKRHRLPEGQLVLPNSVSLENIHINYPDSRDIKHHKNAVKPTAKRMHSGLQVPIITNKSIHEQLILLSTPTVESDSLFLKTNTFSGKRQTDLVCPSIRQYPFEDLGNGRMSAGSCTSSSNVNDLEEMSNSLEKIEVTNEGSQARMEMLAVAEANTQECSQLWTDKSNTCSLRLRLHPDMQSSITSKERALLEKKGLVQIEIHRLNSRKSLGRDDFLDIFGTSHSKIQPIKLSRTHCVIEGYTQRDHDDLGVYVTDKSTNGVRIDGVLIHKNKKYRLYDGQTISLLSNCTGTVLLGYLVEDPRRNSYNPHGLARACSTPQPKGDRIVQDYTLGVLFSTPLVGKDTNGKYHPIAELDVKREYNILKQSLSEAAHCVLRATQSEEPTKPDEYQVSRQIHVDAKFASTESFRVMVTIGCRALHLSGHGDEKHLYFEDGLGLVHPIPHTSLKELFSAGGKAPLRLVFVSACSSAPLANAFVSCGIPHVIAVRTTQRIEDHAAIEFTRSFYLALATGKSVQNSFAIAQEAVSKSPNVKGPAEVALKFLLLPENGDHSEIIFPPLKVQASDPMKMGPLELRKYPKLWFDGLPAICQGFCNRAIEVYKICLALLLKQQRITRLVTISGEEGIGKTAVAYAVVNYVGPRMTVEGGVKVISVAQIAEELCDQHGTEYFSGGTHGVPVSFGNVLKAVKELIIQHLQQSRVQFMYGGKSNLLVLDGCDCLTKVGVHRQRFRRYLSDLLTNNPALKIVITARTSITDDEALTGVGERVFKLTRFSPKMSAQMLLGLVNRSIRMNEIKRCQSTASDKIELLASHPVLIATDGIPKRIANLAAKLSSVSMDEISVVDNVETPDKA</sequence>
<gene>
    <name evidence="2" type="ORF">BN9_007310</name>
</gene>
<evidence type="ECO:0000313" key="2">
    <source>
        <dbReference type="EMBL" id="CCI39947.1"/>
    </source>
</evidence>
<dbReference type="PANTHER" id="PTHR47691:SF3">
    <property type="entry name" value="HTH-TYPE TRANSCRIPTIONAL REGULATOR RV0890C-RELATED"/>
    <property type="match status" value="1"/>
</dbReference>
<dbReference type="Pfam" id="PF00498">
    <property type="entry name" value="FHA"/>
    <property type="match status" value="1"/>
</dbReference>
<dbReference type="SUPFAM" id="SSF49879">
    <property type="entry name" value="SMAD/FHA domain"/>
    <property type="match status" value="1"/>
</dbReference>
<accession>A0A024FZY9</accession>
<dbReference type="SUPFAM" id="SSF52540">
    <property type="entry name" value="P-loop containing nucleoside triphosphate hydrolases"/>
    <property type="match status" value="1"/>
</dbReference>
<dbReference type="Gene3D" id="3.40.50.300">
    <property type="entry name" value="P-loop containing nucleotide triphosphate hydrolases"/>
    <property type="match status" value="1"/>
</dbReference>
<dbReference type="AlphaFoldDB" id="A0A024FZY9"/>
<dbReference type="STRING" id="65357.A0A024FZY9"/>
<proteinExistence type="predicted"/>
<dbReference type="Gene3D" id="2.60.200.20">
    <property type="match status" value="1"/>
</dbReference>
<dbReference type="InterPro" id="IPR000253">
    <property type="entry name" value="FHA_dom"/>
</dbReference>
<dbReference type="PANTHER" id="PTHR47691">
    <property type="entry name" value="REGULATOR-RELATED"/>
    <property type="match status" value="1"/>
</dbReference>
<feature type="domain" description="FHA" evidence="1">
    <location>
        <begin position="258"/>
        <end position="318"/>
    </location>
</feature>
<keyword evidence="3" id="KW-1185">Reference proteome</keyword>
<dbReference type="InterPro" id="IPR008984">
    <property type="entry name" value="SMAD_FHA_dom_sf"/>
</dbReference>
<dbReference type="PROSITE" id="PS50006">
    <property type="entry name" value="FHA_DOMAIN"/>
    <property type="match status" value="1"/>
</dbReference>
<dbReference type="InParanoid" id="A0A024FZY9"/>
<reference evidence="2 3" key="1">
    <citation type="submission" date="2012-05" db="EMBL/GenBank/DDBJ databases">
        <title>Recombination and specialization in a pathogen metapopulation.</title>
        <authorList>
            <person name="Gardiner A."/>
            <person name="Kemen E."/>
            <person name="Schultz-Larsen T."/>
            <person name="MacLean D."/>
            <person name="Van Oosterhout C."/>
            <person name="Jones J.D.G."/>
        </authorList>
    </citation>
    <scope>NUCLEOTIDE SEQUENCE [LARGE SCALE GENOMIC DNA]</scope>
    <source>
        <strain evidence="2 3">Ac Nc2</strain>
    </source>
</reference>
<comment type="caution">
    <text evidence="2">The sequence shown here is derived from an EMBL/GenBank/DDBJ whole genome shotgun (WGS) entry which is preliminary data.</text>
</comment>
<organism evidence="2 3">
    <name type="scientific">Albugo candida</name>
    <dbReference type="NCBI Taxonomy" id="65357"/>
    <lineage>
        <taxon>Eukaryota</taxon>
        <taxon>Sar</taxon>
        <taxon>Stramenopiles</taxon>
        <taxon>Oomycota</taxon>
        <taxon>Peronosporomycetes</taxon>
        <taxon>Albuginales</taxon>
        <taxon>Albuginaceae</taxon>
        <taxon>Albugo</taxon>
    </lineage>
</organism>
<dbReference type="Pfam" id="PF12770">
    <property type="entry name" value="CHAT"/>
    <property type="match status" value="1"/>
</dbReference>
<dbReference type="EMBL" id="CAIX01000004">
    <property type="protein sequence ID" value="CCI39947.1"/>
    <property type="molecule type" value="Genomic_DNA"/>
</dbReference>